<proteinExistence type="predicted"/>
<dbReference type="PROSITE" id="PS51225">
    <property type="entry name" value="MARVEL"/>
    <property type="match status" value="1"/>
</dbReference>
<evidence type="ECO:0000256" key="4">
    <source>
        <dbReference type="ARBA" id="ARBA00023136"/>
    </source>
</evidence>
<feature type="transmembrane region" description="Helical" evidence="6">
    <location>
        <begin position="56"/>
        <end position="76"/>
    </location>
</feature>
<feature type="domain" description="MARVEL" evidence="7">
    <location>
        <begin position="1"/>
        <end position="109"/>
    </location>
</feature>
<comment type="caution">
    <text evidence="8">The sequence shown here is derived from an EMBL/GenBank/DDBJ whole genome shotgun (WGS) entry which is preliminary data.</text>
</comment>
<dbReference type="Proteomes" id="UP001461498">
    <property type="component" value="Unassembled WGS sequence"/>
</dbReference>
<evidence type="ECO:0000313" key="9">
    <source>
        <dbReference type="Proteomes" id="UP001461498"/>
    </source>
</evidence>
<dbReference type="GO" id="GO:0016020">
    <property type="term" value="C:membrane"/>
    <property type="evidence" value="ECO:0007669"/>
    <property type="project" value="UniProtKB-SubCell"/>
</dbReference>
<dbReference type="InterPro" id="IPR050578">
    <property type="entry name" value="MARVEL-CKLF_proteins"/>
</dbReference>
<organism evidence="8 9">
    <name type="scientific">Rhynocoris fuscipes</name>
    <dbReference type="NCBI Taxonomy" id="488301"/>
    <lineage>
        <taxon>Eukaryota</taxon>
        <taxon>Metazoa</taxon>
        <taxon>Ecdysozoa</taxon>
        <taxon>Arthropoda</taxon>
        <taxon>Hexapoda</taxon>
        <taxon>Insecta</taxon>
        <taxon>Pterygota</taxon>
        <taxon>Neoptera</taxon>
        <taxon>Paraneoptera</taxon>
        <taxon>Hemiptera</taxon>
        <taxon>Heteroptera</taxon>
        <taxon>Panheteroptera</taxon>
        <taxon>Cimicomorpha</taxon>
        <taxon>Reduviidae</taxon>
        <taxon>Harpactorinae</taxon>
        <taxon>Harpactorini</taxon>
        <taxon>Rhynocoris</taxon>
    </lineage>
</organism>
<keyword evidence="9" id="KW-1185">Reference proteome</keyword>
<evidence type="ECO:0000259" key="7">
    <source>
        <dbReference type="PROSITE" id="PS51225"/>
    </source>
</evidence>
<dbReference type="Pfam" id="PF01284">
    <property type="entry name" value="MARVEL"/>
    <property type="match status" value="1"/>
</dbReference>
<accession>A0AAW1DRL8</accession>
<keyword evidence="3 6" id="KW-1133">Transmembrane helix</keyword>
<evidence type="ECO:0000256" key="2">
    <source>
        <dbReference type="ARBA" id="ARBA00022692"/>
    </source>
</evidence>
<comment type="subcellular location">
    <subcellularLocation>
        <location evidence="1">Membrane</location>
        <topology evidence="1">Multi-pass membrane protein</topology>
    </subcellularLocation>
</comment>
<evidence type="ECO:0000256" key="5">
    <source>
        <dbReference type="PROSITE-ProRule" id="PRU00581"/>
    </source>
</evidence>
<dbReference type="PANTHER" id="PTHR22776:SF97">
    <property type="entry name" value="RE01453P"/>
    <property type="match status" value="1"/>
</dbReference>
<feature type="transmembrane region" description="Helical" evidence="6">
    <location>
        <begin position="14"/>
        <end position="35"/>
    </location>
</feature>
<evidence type="ECO:0000256" key="6">
    <source>
        <dbReference type="SAM" id="Phobius"/>
    </source>
</evidence>
<protein>
    <recommendedName>
        <fullName evidence="7">MARVEL domain-containing protein</fullName>
    </recommendedName>
</protein>
<evidence type="ECO:0000256" key="3">
    <source>
        <dbReference type="ARBA" id="ARBA00022989"/>
    </source>
</evidence>
<keyword evidence="2 5" id="KW-0812">Transmembrane</keyword>
<evidence type="ECO:0000256" key="1">
    <source>
        <dbReference type="ARBA" id="ARBA00004141"/>
    </source>
</evidence>
<dbReference type="PANTHER" id="PTHR22776">
    <property type="entry name" value="MARVEL-CONTAINING POTENTIAL LIPID RAFT-ASSOCIATED PROTEIN"/>
    <property type="match status" value="1"/>
</dbReference>
<gene>
    <name evidence="8" type="ORF">O3M35_001327</name>
</gene>
<dbReference type="AlphaFoldDB" id="A0AAW1DRL8"/>
<keyword evidence="4 5" id="KW-0472">Membrane</keyword>
<dbReference type="InterPro" id="IPR008253">
    <property type="entry name" value="Marvel"/>
</dbReference>
<reference evidence="8 9" key="1">
    <citation type="submission" date="2022-12" db="EMBL/GenBank/DDBJ databases">
        <title>Chromosome-level genome assembly of true bugs.</title>
        <authorList>
            <person name="Ma L."/>
            <person name="Li H."/>
        </authorList>
    </citation>
    <scope>NUCLEOTIDE SEQUENCE [LARGE SCALE GENOMIC DNA]</scope>
    <source>
        <strain evidence="8">Lab_2022b</strain>
    </source>
</reference>
<evidence type="ECO:0000313" key="8">
    <source>
        <dbReference type="EMBL" id="KAK9513047.1"/>
    </source>
</evidence>
<sequence length="113" mass="12797">MACASPALLDGTHWFLFVTVISFIATLVWVFIYLLSIREALTLPINWHLTELFNTGLLTVLYLIAFIVQLSIWAPVNYIHRAPNIAAGVSYYNFSLLGVHKSYNSDLFCRTSL</sequence>
<name>A0AAW1DRL8_9HEMI</name>
<dbReference type="EMBL" id="JAPXFL010000001">
    <property type="protein sequence ID" value="KAK9513047.1"/>
    <property type="molecule type" value="Genomic_DNA"/>
</dbReference>